<keyword evidence="1 3" id="KW-0853">WD repeat</keyword>
<dbReference type="SMART" id="SM00320">
    <property type="entry name" value="WD40"/>
    <property type="match status" value="2"/>
</dbReference>
<dbReference type="InterPro" id="IPR039328">
    <property type="entry name" value="WDR89"/>
</dbReference>
<dbReference type="PANTHER" id="PTHR22889:SF0">
    <property type="entry name" value="WD REPEAT-CONTAINING PROTEIN 89"/>
    <property type="match status" value="1"/>
</dbReference>
<dbReference type="SUPFAM" id="SSF50978">
    <property type="entry name" value="WD40 repeat-like"/>
    <property type="match status" value="2"/>
</dbReference>
<feature type="repeat" description="WD" evidence="3">
    <location>
        <begin position="359"/>
        <end position="400"/>
    </location>
</feature>
<dbReference type="PROSITE" id="PS50082">
    <property type="entry name" value="WD_REPEATS_2"/>
    <property type="match status" value="1"/>
</dbReference>
<feature type="compositionally biased region" description="Polar residues" evidence="4">
    <location>
        <begin position="1"/>
        <end position="19"/>
    </location>
</feature>
<proteinExistence type="predicted"/>
<dbReference type="PANTHER" id="PTHR22889">
    <property type="entry name" value="WD REPEAT-CONTAINING PROTEIN 89"/>
    <property type="match status" value="1"/>
</dbReference>
<feature type="region of interest" description="Disordered" evidence="4">
    <location>
        <begin position="396"/>
        <end position="443"/>
    </location>
</feature>
<evidence type="ECO:0000256" key="2">
    <source>
        <dbReference type="ARBA" id="ARBA00022737"/>
    </source>
</evidence>
<dbReference type="InterPro" id="IPR036322">
    <property type="entry name" value="WD40_repeat_dom_sf"/>
</dbReference>
<feature type="region of interest" description="Disordered" evidence="4">
    <location>
        <begin position="1"/>
        <end position="36"/>
    </location>
</feature>
<dbReference type="InterPro" id="IPR001680">
    <property type="entry name" value="WD40_rpt"/>
</dbReference>
<feature type="compositionally biased region" description="Pro residues" evidence="4">
    <location>
        <begin position="23"/>
        <end position="34"/>
    </location>
</feature>
<dbReference type="EMBL" id="LN483167">
    <property type="protein sequence ID" value="CDZ97059.1"/>
    <property type="molecule type" value="Genomic_DNA"/>
</dbReference>
<evidence type="ECO:0000313" key="5">
    <source>
        <dbReference type="EMBL" id="CDZ97059.1"/>
    </source>
</evidence>
<evidence type="ECO:0000256" key="4">
    <source>
        <dbReference type="SAM" id="MobiDB-lite"/>
    </source>
</evidence>
<feature type="compositionally biased region" description="Gly residues" evidence="4">
    <location>
        <begin position="432"/>
        <end position="443"/>
    </location>
</feature>
<keyword evidence="2" id="KW-0677">Repeat</keyword>
<sequence>MSFVQPGQSPHLSPSQILSLTAPPTPSQPAPSSPDPTAYILSINPLANSPSLLLTHATSNLTVVDRSSFQVVDKWIAPNGSGEISGVVGQHGAEGLVWTCGKEGGILGWDSRVKGGKATNKVMRVPGGKTVPLLSLASSAEHHLLAAGTELTNHEALIAYWDPRSPSQPLYTHSTLHSDDITTLSFAPSSLHSLTFPLQPSTDPDIPPPAQPQSSAILLSGSTDGLLALSNALEKDEDESTLGVGNGEASVAAAGWEENGGWGVWMRNDMDGVERWDASDFTLRSKAESLRLDTPEGVPSTQAWTTDYLIDVVPSLSTASSSRIGGCLVGDNAGNIALFNASNGDDEDMVISKTFRGGFRGHRDVVRAAYYDSSSQTMYTGSEDSVLCSWSLNDTSGKDEDEDVEMDKHAQVDGDDEMNGVKRRRPDEPMLGGDGGWGKRGRR</sequence>
<evidence type="ECO:0000256" key="3">
    <source>
        <dbReference type="PROSITE-ProRule" id="PRU00221"/>
    </source>
</evidence>
<accession>A0A0F7SIB5</accession>
<protein>
    <submittedName>
        <fullName evidence="5">WD40 repeat protein</fullName>
    </submittedName>
</protein>
<evidence type="ECO:0000256" key="1">
    <source>
        <dbReference type="ARBA" id="ARBA00022574"/>
    </source>
</evidence>
<dbReference type="InterPro" id="IPR015943">
    <property type="entry name" value="WD40/YVTN_repeat-like_dom_sf"/>
</dbReference>
<dbReference type="AlphaFoldDB" id="A0A0F7SIB5"/>
<reference evidence="5" key="1">
    <citation type="submission" date="2014-08" db="EMBL/GenBank/DDBJ databases">
        <authorList>
            <person name="Sharma Rahul"/>
            <person name="Thines Marco"/>
        </authorList>
    </citation>
    <scope>NUCLEOTIDE SEQUENCE</scope>
</reference>
<name>A0A0F7SIB5_PHARH</name>
<dbReference type="Gene3D" id="2.130.10.10">
    <property type="entry name" value="YVTN repeat-like/Quinoprotein amine dehydrogenase"/>
    <property type="match status" value="1"/>
</dbReference>
<organism evidence="5">
    <name type="scientific">Phaffia rhodozyma</name>
    <name type="common">Yeast</name>
    <name type="synonym">Xanthophyllomyces dendrorhous</name>
    <dbReference type="NCBI Taxonomy" id="264483"/>
    <lineage>
        <taxon>Eukaryota</taxon>
        <taxon>Fungi</taxon>
        <taxon>Dikarya</taxon>
        <taxon>Basidiomycota</taxon>
        <taxon>Agaricomycotina</taxon>
        <taxon>Tremellomycetes</taxon>
        <taxon>Cystofilobasidiales</taxon>
        <taxon>Mrakiaceae</taxon>
        <taxon>Phaffia</taxon>
    </lineage>
</organism>